<evidence type="ECO:0000256" key="4">
    <source>
        <dbReference type="ARBA" id="ARBA00023012"/>
    </source>
</evidence>
<accession>A0A4S4BH53</accession>
<evidence type="ECO:0000256" key="1">
    <source>
        <dbReference type="ARBA" id="ARBA00004496"/>
    </source>
</evidence>
<dbReference type="GO" id="GO:0003700">
    <property type="term" value="F:DNA-binding transcription factor activity"/>
    <property type="evidence" value="ECO:0007669"/>
    <property type="project" value="InterPro"/>
</dbReference>
<evidence type="ECO:0000259" key="10">
    <source>
        <dbReference type="PROSITE" id="PS50110"/>
    </source>
</evidence>
<dbReference type="Proteomes" id="UP000310636">
    <property type="component" value="Unassembled WGS sequence"/>
</dbReference>
<comment type="caution">
    <text evidence="11">The sequence shown here is derived from an EMBL/GenBank/DDBJ whole genome shotgun (WGS) entry which is preliminary data.</text>
</comment>
<dbReference type="PROSITE" id="PS50110">
    <property type="entry name" value="RESPONSE_REGULATORY"/>
    <property type="match status" value="1"/>
</dbReference>
<gene>
    <name evidence="11" type="ORF">E6C55_27790</name>
</gene>
<keyword evidence="7" id="KW-0804">Transcription</keyword>
<sequence length="536" mass="61404">MFRVIIADDEFDIRQGLKRVIDWYAEGFVIVGEAEDGDEALELYKKERPNLLITDIKMPGMNGLQLSRSVKELDPDAQIIILSGYDDFAYAKTAIQHGVSSYLLKPVDEDELRGVLAGIKQKLEDEWSIRYEERRRDKWVHDYFFQKLVRGEAIREDVAETMRWQALLERHYFRVLLVELADYGDMLLELRESDIHLIRFAVRNILEDTVKTFGGDGGRGNGNGDGNGIVFEESELRFGILLVGRDEELGNEAIAPLLRQIVDFTRDYAKAKVMVGAGTTVGHASAIVRSCELAKAALGKAFFDPHEQIFADEQLQRFVPAWSLEWQADRLREAVARGSRDGWEAELRALFRELEERSATLGAIRSAIVFAILPLSRLVIEHEGDWKRLYADRYGDADWIAELRSREEAARELAALCEGISEFLRKTREAPPASEIAGIVAYIRGHYWEDINLKKIAGMFYITSGYLGQLFKKETGKYFNDYINEIRVEEAKKLLRDPRWSIADIAEKVGYKNTNHLYLHFRNYAGISPGDYRKML</sequence>
<evidence type="ECO:0000256" key="2">
    <source>
        <dbReference type="ARBA" id="ARBA00022490"/>
    </source>
</evidence>
<dbReference type="InterPro" id="IPR018060">
    <property type="entry name" value="HTH_AraC"/>
</dbReference>
<dbReference type="SMART" id="SM00342">
    <property type="entry name" value="HTH_ARAC"/>
    <property type="match status" value="1"/>
</dbReference>
<dbReference type="SUPFAM" id="SSF46689">
    <property type="entry name" value="Homeodomain-like"/>
    <property type="match status" value="1"/>
</dbReference>
<feature type="modified residue" description="4-aspartylphosphate" evidence="8">
    <location>
        <position position="55"/>
    </location>
</feature>
<dbReference type="InterPro" id="IPR001789">
    <property type="entry name" value="Sig_transdc_resp-reg_receiver"/>
</dbReference>
<dbReference type="AlphaFoldDB" id="A0A4S4BH53"/>
<dbReference type="Gene3D" id="1.10.10.60">
    <property type="entry name" value="Homeodomain-like"/>
    <property type="match status" value="2"/>
</dbReference>
<comment type="subcellular location">
    <subcellularLocation>
        <location evidence="1">Cytoplasm</location>
    </subcellularLocation>
</comment>
<evidence type="ECO:0000259" key="9">
    <source>
        <dbReference type="PROSITE" id="PS01124"/>
    </source>
</evidence>
<feature type="domain" description="Response regulatory" evidence="10">
    <location>
        <begin position="3"/>
        <end position="120"/>
    </location>
</feature>
<dbReference type="PROSITE" id="PS01124">
    <property type="entry name" value="HTH_ARAC_FAMILY_2"/>
    <property type="match status" value="1"/>
</dbReference>
<keyword evidence="12" id="KW-1185">Reference proteome</keyword>
<dbReference type="Pfam" id="PF12833">
    <property type="entry name" value="HTH_18"/>
    <property type="match status" value="1"/>
</dbReference>
<evidence type="ECO:0000256" key="7">
    <source>
        <dbReference type="ARBA" id="ARBA00023163"/>
    </source>
</evidence>
<keyword evidence="3 8" id="KW-0597">Phosphoprotein</keyword>
<dbReference type="CDD" id="cd17536">
    <property type="entry name" value="REC_YesN-like"/>
    <property type="match status" value="1"/>
</dbReference>
<dbReference type="PROSITE" id="PS00041">
    <property type="entry name" value="HTH_ARAC_FAMILY_1"/>
    <property type="match status" value="1"/>
</dbReference>
<dbReference type="SMART" id="SM00448">
    <property type="entry name" value="REC"/>
    <property type="match status" value="1"/>
</dbReference>
<dbReference type="OrthoDB" id="324626at2"/>
<dbReference type="InterPro" id="IPR009057">
    <property type="entry name" value="Homeodomain-like_sf"/>
</dbReference>
<protein>
    <submittedName>
        <fullName evidence="11">Response regulator</fullName>
    </submittedName>
</protein>
<dbReference type="EMBL" id="SSOB01000049">
    <property type="protein sequence ID" value="THF73796.1"/>
    <property type="molecule type" value="Genomic_DNA"/>
</dbReference>
<dbReference type="PANTHER" id="PTHR42713">
    <property type="entry name" value="HISTIDINE KINASE-RELATED"/>
    <property type="match status" value="1"/>
</dbReference>
<evidence type="ECO:0000256" key="3">
    <source>
        <dbReference type="ARBA" id="ARBA00022553"/>
    </source>
</evidence>
<dbReference type="PANTHER" id="PTHR42713:SF3">
    <property type="entry name" value="TRANSCRIPTIONAL REGULATORY PROTEIN HPTR"/>
    <property type="match status" value="1"/>
</dbReference>
<keyword evidence="5" id="KW-0805">Transcription regulation</keyword>
<proteinExistence type="predicted"/>
<dbReference type="InterPro" id="IPR011006">
    <property type="entry name" value="CheY-like_superfamily"/>
</dbReference>
<reference evidence="11 12" key="1">
    <citation type="submission" date="2019-04" db="EMBL/GenBank/DDBJ databases">
        <title>Cohnella sp. nov. isolated from preserved vegetables.</title>
        <authorList>
            <person name="Lin S.-Y."/>
            <person name="Hung M.-H."/>
            <person name="Young C.-C."/>
        </authorList>
    </citation>
    <scope>NUCLEOTIDE SEQUENCE [LARGE SCALE GENOMIC DNA]</scope>
    <source>
        <strain evidence="11 12">CC-MHH1044</strain>
    </source>
</reference>
<keyword evidence="4" id="KW-0902">Two-component regulatory system</keyword>
<keyword evidence="6" id="KW-0238">DNA-binding</keyword>
<dbReference type="GO" id="GO:0000160">
    <property type="term" value="P:phosphorelay signal transduction system"/>
    <property type="evidence" value="ECO:0007669"/>
    <property type="project" value="UniProtKB-KW"/>
</dbReference>
<evidence type="ECO:0000313" key="11">
    <source>
        <dbReference type="EMBL" id="THF73796.1"/>
    </source>
</evidence>
<keyword evidence="2" id="KW-0963">Cytoplasm</keyword>
<name>A0A4S4BH53_9BACL</name>
<organism evidence="11 12">
    <name type="scientific">Cohnella fermenti</name>
    <dbReference type="NCBI Taxonomy" id="2565925"/>
    <lineage>
        <taxon>Bacteria</taxon>
        <taxon>Bacillati</taxon>
        <taxon>Bacillota</taxon>
        <taxon>Bacilli</taxon>
        <taxon>Bacillales</taxon>
        <taxon>Paenibacillaceae</taxon>
        <taxon>Cohnella</taxon>
    </lineage>
</organism>
<evidence type="ECO:0000256" key="5">
    <source>
        <dbReference type="ARBA" id="ARBA00023015"/>
    </source>
</evidence>
<dbReference type="InterPro" id="IPR018062">
    <property type="entry name" value="HTH_AraC-typ_CS"/>
</dbReference>
<dbReference type="SUPFAM" id="SSF52172">
    <property type="entry name" value="CheY-like"/>
    <property type="match status" value="1"/>
</dbReference>
<dbReference type="GO" id="GO:0043565">
    <property type="term" value="F:sequence-specific DNA binding"/>
    <property type="evidence" value="ECO:0007669"/>
    <property type="project" value="InterPro"/>
</dbReference>
<dbReference type="Pfam" id="PF00072">
    <property type="entry name" value="Response_reg"/>
    <property type="match status" value="1"/>
</dbReference>
<evidence type="ECO:0000256" key="8">
    <source>
        <dbReference type="PROSITE-ProRule" id="PRU00169"/>
    </source>
</evidence>
<evidence type="ECO:0000313" key="12">
    <source>
        <dbReference type="Proteomes" id="UP000310636"/>
    </source>
</evidence>
<dbReference type="RefSeq" id="WP_136373096.1">
    <property type="nucleotide sequence ID" value="NZ_SSOB01000049.1"/>
</dbReference>
<dbReference type="InterPro" id="IPR051552">
    <property type="entry name" value="HptR"/>
</dbReference>
<feature type="domain" description="HTH araC/xylS-type" evidence="9">
    <location>
        <begin position="437"/>
        <end position="535"/>
    </location>
</feature>
<evidence type="ECO:0000256" key="6">
    <source>
        <dbReference type="ARBA" id="ARBA00023125"/>
    </source>
</evidence>
<dbReference type="Gene3D" id="3.40.50.2300">
    <property type="match status" value="1"/>
</dbReference>
<dbReference type="GO" id="GO:0005737">
    <property type="term" value="C:cytoplasm"/>
    <property type="evidence" value="ECO:0007669"/>
    <property type="project" value="UniProtKB-SubCell"/>
</dbReference>